<dbReference type="PANTHER" id="PTHR28250">
    <property type="entry name" value="CYTOCHROME B PRE-MRNA-PROCESSING PROTEIN 6"/>
    <property type="match status" value="1"/>
</dbReference>
<comment type="caution">
    <text evidence="1">The sequence shown here is derived from an EMBL/GenBank/DDBJ whole genome shotgun (WGS) entry which is preliminary data.</text>
</comment>
<dbReference type="GO" id="GO:0061671">
    <property type="term" value="C:Cbp3p-Cbp6 complex"/>
    <property type="evidence" value="ECO:0007669"/>
    <property type="project" value="InterPro"/>
</dbReference>
<reference evidence="1" key="1">
    <citation type="journal article" date="2023" name="Mol. Phylogenet. Evol.">
        <title>Genome-scale phylogeny and comparative genomics of the fungal order Sordariales.</title>
        <authorList>
            <person name="Hensen N."/>
            <person name="Bonometti L."/>
            <person name="Westerberg I."/>
            <person name="Brannstrom I.O."/>
            <person name="Guillou S."/>
            <person name="Cros-Aarteil S."/>
            <person name="Calhoun S."/>
            <person name="Haridas S."/>
            <person name="Kuo A."/>
            <person name="Mondo S."/>
            <person name="Pangilinan J."/>
            <person name="Riley R."/>
            <person name="LaButti K."/>
            <person name="Andreopoulos B."/>
            <person name="Lipzen A."/>
            <person name="Chen C."/>
            <person name="Yan M."/>
            <person name="Daum C."/>
            <person name="Ng V."/>
            <person name="Clum A."/>
            <person name="Steindorff A."/>
            <person name="Ohm R.A."/>
            <person name="Martin F."/>
            <person name="Silar P."/>
            <person name="Natvig D.O."/>
            <person name="Lalanne C."/>
            <person name="Gautier V."/>
            <person name="Ament-Velasquez S.L."/>
            <person name="Kruys A."/>
            <person name="Hutchinson M.I."/>
            <person name="Powell A.J."/>
            <person name="Barry K."/>
            <person name="Miller A.N."/>
            <person name="Grigoriev I.V."/>
            <person name="Debuchy R."/>
            <person name="Gladieux P."/>
            <person name="Hiltunen Thoren M."/>
            <person name="Johannesson H."/>
        </authorList>
    </citation>
    <scope>NUCLEOTIDE SEQUENCE</scope>
    <source>
        <strain evidence="1">PSN309</strain>
    </source>
</reference>
<dbReference type="Proteomes" id="UP001302126">
    <property type="component" value="Unassembled WGS sequence"/>
</dbReference>
<proteinExistence type="predicted"/>
<protein>
    <submittedName>
        <fullName evidence="1">Uncharacterized protein</fullName>
    </submittedName>
</protein>
<reference evidence="1" key="2">
    <citation type="submission" date="2023-05" db="EMBL/GenBank/DDBJ databases">
        <authorList>
            <consortium name="Lawrence Berkeley National Laboratory"/>
            <person name="Steindorff A."/>
            <person name="Hensen N."/>
            <person name="Bonometti L."/>
            <person name="Westerberg I."/>
            <person name="Brannstrom I.O."/>
            <person name="Guillou S."/>
            <person name="Cros-Aarteil S."/>
            <person name="Calhoun S."/>
            <person name="Haridas S."/>
            <person name="Kuo A."/>
            <person name="Mondo S."/>
            <person name="Pangilinan J."/>
            <person name="Riley R."/>
            <person name="Labutti K."/>
            <person name="Andreopoulos B."/>
            <person name="Lipzen A."/>
            <person name="Chen C."/>
            <person name="Yanf M."/>
            <person name="Daum C."/>
            <person name="Ng V."/>
            <person name="Clum A."/>
            <person name="Ohm R."/>
            <person name="Martin F."/>
            <person name="Silar P."/>
            <person name="Natvig D."/>
            <person name="Lalanne C."/>
            <person name="Gautier V."/>
            <person name="Ament-Velasquez S.L."/>
            <person name="Kruys A."/>
            <person name="Hutchinson M.I."/>
            <person name="Powell A.J."/>
            <person name="Barry K."/>
            <person name="Miller A.N."/>
            <person name="Grigoriev I.V."/>
            <person name="Debuchy R."/>
            <person name="Gladieux P."/>
            <person name="Thoren M.H."/>
            <person name="Johannesson H."/>
        </authorList>
    </citation>
    <scope>NUCLEOTIDE SEQUENCE</scope>
    <source>
        <strain evidence="1">PSN309</strain>
    </source>
</reference>
<accession>A0AAN6WSK6</accession>
<keyword evidence="2" id="KW-1185">Reference proteome</keyword>
<evidence type="ECO:0000313" key="2">
    <source>
        <dbReference type="Proteomes" id="UP001302126"/>
    </source>
</evidence>
<dbReference type="GO" id="GO:0034551">
    <property type="term" value="P:mitochondrial respiratory chain complex III assembly"/>
    <property type="evidence" value="ECO:0007669"/>
    <property type="project" value="TreeGrafter"/>
</dbReference>
<evidence type="ECO:0000313" key="1">
    <source>
        <dbReference type="EMBL" id="KAK4185672.1"/>
    </source>
</evidence>
<dbReference type="InterPro" id="IPR037653">
    <property type="entry name" value="Cbp6"/>
</dbReference>
<organism evidence="1 2">
    <name type="scientific">Podospora australis</name>
    <dbReference type="NCBI Taxonomy" id="1536484"/>
    <lineage>
        <taxon>Eukaryota</taxon>
        <taxon>Fungi</taxon>
        <taxon>Dikarya</taxon>
        <taxon>Ascomycota</taxon>
        <taxon>Pezizomycotina</taxon>
        <taxon>Sordariomycetes</taxon>
        <taxon>Sordariomycetidae</taxon>
        <taxon>Sordariales</taxon>
        <taxon>Podosporaceae</taxon>
        <taxon>Podospora</taxon>
    </lineage>
</organism>
<gene>
    <name evidence="1" type="ORF">QBC35DRAFT_503143</name>
</gene>
<dbReference type="EMBL" id="MU864443">
    <property type="protein sequence ID" value="KAK4185672.1"/>
    <property type="molecule type" value="Genomic_DNA"/>
</dbReference>
<dbReference type="AlphaFoldDB" id="A0AAN6WSK6"/>
<dbReference type="PANTHER" id="PTHR28250:SF1">
    <property type="entry name" value="CYTOCHROME B PRE-MRNA-PROCESSING PROTEIN 6"/>
    <property type="match status" value="1"/>
</dbReference>
<dbReference type="Pfam" id="PF20180">
    <property type="entry name" value="UQCC2_CBP6"/>
    <property type="match status" value="1"/>
</dbReference>
<name>A0AAN6WSK6_9PEZI</name>
<sequence length="122" mass="14139">MAAARSSVARTFQAALQRWPKDTLRPECQLQDVLAKRLEKGTIAPANKGSLTQTQAELKQTNAIYSLLEDRYKNKYRVSDNLFQPKFNPTYYKDLLKELEEAPHRTYLQRLAKKFTGMFRLG</sequence>
<dbReference type="GO" id="GO:0043022">
    <property type="term" value="F:ribosome binding"/>
    <property type="evidence" value="ECO:0007669"/>
    <property type="project" value="InterPro"/>
</dbReference>